<dbReference type="Gene3D" id="3.30.1880.10">
    <property type="entry name" value="protein ne1242 domain like"/>
    <property type="match status" value="1"/>
</dbReference>
<evidence type="ECO:0000313" key="5">
    <source>
        <dbReference type="Proteomes" id="UP000619244"/>
    </source>
</evidence>
<organism evidence="4 5">
    <name type="scientific">Streptomyces minutiscleroticus</name>
    <dbReference type="NCBI Taxonomy" id="68238"/>
    <lineage>
        <taxon>Bacteria</taxon>
        <taxon>Bacillati</taxon>
        <taxon>Actinomycetota</taxon>
        <taxon>Actinomycetes</taxon>
        <taxon>Kitasatosporales</taxon>
        <taxon>Streptomycetaceae</taxon>
        <taxon>Streptomyces</taxon>
    </lineage>
</organism>
<sequence length="255" mass="25810">MAVDDAPEPVGPEDGTETGPGDGTGPGPGDSTRAVPPARDGTRRALLRGAVRGMGATALAGALVPLTAHPWPPQATPRPSPDGKARAVGTTQADDGPSPDGDPQPDGDSRPDGDLSFDEVYRGHRIRGVPAAVLAPSPAPAPAPGAARAAAPAPAHDGGRDGHGEHDRHDGHDGHGGHGGGRDASRGGAWYVTVDGRPLHLMRRADGGYLTMLDHYQSYPTPLAATRAAVDELGASLRLHPPGARAEGNPHGVHA</sequence>
<evidence type="ECO:0000256" key="1">
    <source>
        <dbReference type="ARBA" id="ARBA00022729"/>
    </source>
</evidence>
<gene>
    <name evidence="4" type="ORF">GCM10010358_17760</name>
</gene>
<feature type="region of interest" description="Disordered" evidence="3">
    <location>
        <begin position="65"/>
        <end position="117"/>
    </location>
</feature>
<dbReference type="GO" id="GO:0042438">
    <property type="term" value="P:melanin biosynthetic process"/>
    <property type="evidence" value="ECO:0007669"/>
    <property type="project" value="InterPro"/>
</dbReference>
<proteinExistence type="predicted"/>
<comment type="caution">
    <text evidence="4">The sequence shown here is derived from an EMBL/GenBank/DDBJ whole genome shotgun (WGS) entry which is preliminary data.</text>
</comment>
<feature type="compositionally biased region" description="Low complexity" evidence="3">
    <location>
        <begin position="144"/>
        <end position="156"/>
    </location>
</feature>
<reference evidence="4" key="1">
    <citation type="journal article" date="2014" name="Int. J. Syst. Evol. Microbiol.">
        <title>Complete genome sequence of Corynebacterium casei LMG S-19264T (=DSM 44701T), isolated from a smear-ripened cheese.</title>
        <authorList>
            <consortium name="US DOE Joint Genome Institute (JGI-PGF)"/>
            <person name="Walter F."/>
            <person name="Albersmeier A."/>
            <person name="Kalinowski J."/>
            <person name="Ruckert C."/>
        </authorList>
    </citation>
    <scope>NUCLEOTIDE SEQUENCE</scope>
    <source>
        <strain evidence="4">JCM 4790</strain>
    </source>
</reference>
<reference evidence="4" key="2">
    <citation type="submission" date="2020-09" db="EMBL/GenBank/DDBJ databases">
        <authorList>
            <person name="Sun Q."/>
            <person name="Ohkuma M."/>
        </authorList>
    </citation>
    <scope>NUCLEOTIDE SEQUENCE</scope>
    <source>
        <strain evidence="4">JCM 4790</strain>
    </source>
</reference>
<dbReference type="InterPro" id="IPR010928">
    <property type="entry name" value="MelC1"/>
</dbReference>
<keyword evidence="5" id="KW-1185">Reference proteome</keyword>
<dbReference type="EMBL" id="BMVU01000005">
    <property type="protein sequence ID" value="GGX64031.1"/>
    <property type="molecule type" value="Genomic_DNA"/>
</dbReference>
<evidence type="ECO:0000256" key="2">
    <source>
        <dbReference type="ARBA" id="ARBA00023008"/>
    </source>
</evidence>
<dbReference type="AlphaFoldDB" id="A0A918KJX5"/>
<feature type="compositionally biased region" description="Pro residues" evidence="3">
    <location>
        <begin position="70"/>
        <end position="80"/>
    </location>
</feature>
<dbReference type="GO" id="GO:0005507">
    <property type="term" value="F:copper ion binding"/>
    <property type="evidence" value="ECO:0007669"/>
    <property type="project" value="InterPro"/>
</dbReference>
<feature type="compositionally biased region" description="Gly residues" evidence="3">
    <location>
        <begin position="18"/>
        <end position="28"/>
    </location>
</feature>
<evidence type="ECO:0000313" key="4">
    <source>
        <dbReference type="EMBL" id="GGX64031.1"/>
    </source>
</evidence>
<feature type="compositionally biased region" description="Low complexity" evidence="3">
    <location>
        <begin position="94"/>
        <end position="106"/>
    </location>
</feature>
<keyword evidence="1" id="KW-0732">Signal</keyword>
<feature type="compositionally biased region" description="Basic and acidic residues" evidence="3">
    <location>
        <begin position="157"/>
        <end position="185"/>
    </location>
</feature>
<protein>
    <submittedName>
        <fullName evidence="4">Tyrosinase</fullName>
    </submittedName>
</protein>
<evidence type="ECO:0000256" key="3">
    <source>
        <dbReference type="SAM" id="MobiDB-lite"/>
    </source>
</evidence>
<keyword evidence="2" id="KW-0186">Copper</keyword>
<accession>A0A918KJX5</accession>
<dbReference type="Proteomes" id="UP000619244">
    <property type="component" value="Unassembled WGS sequence"/>
</dbReference>
<dbReference type="RefSeq" id="WP_373308734.1">
    <property type="nucleotide sequence ID" value="NZ_BMVU01000005.1"/>
</dbReference>
<dbReference type="InterPro" id="IPR023199">
    <property type="entry name" value="GriE/MELC1_sf"/>
</dbReference>
<feature type="region of interest" description="Disordered" evidence="3">
    <location>
        <begin position="1"/>
        <end position="45"/>
    </location>
</feature>
<dbReference type="Pfam" id="PF06236">
    <property type="entry name" value="MelC1"/>
    <property type="match status" value="1"/>
</dbReference>
<name>A0A918KJX5_9ACTN</name>
<feature type="region of interest" description="Disordered" evidence="3">
    <location>
        <begin position="132"/>
        <end position="187"/>
    </location>
</feature>